<evidence type="ECO:0000256" key="1">
    <source>
        <dbReference type="ARBA" id="ARBA00022553"/>
    </source>
</evidence>
<dbReference type="EMBL" id="LR593886">
    <property type="protein sequence ID" value="VTR96149.1"/>
    <property type="molecule type" value="Genomic_DNA"/>
</dbReference>
<gene>
    <name evidence="6" type="ORF">SOIL9_15650</name>
</gene>
<dbReference type="GO" id="GO:0016301">
    <property type="term" value="F:kinase activity"/>
    <property type="evidence" value="ECO:0007669"/>
    <property type="project" value="UniProtKB-KW"/>
</dbReference>
<dbReference type="GO" id="GO:0005829">
    <property type="term" value="C:cytosol"/>
    <property type="evidence" value="ECO:0007669"/>
    <property type="project" value="TreeGrafter"/>
</dbReference>
<dbReference type="AlphaFoldDB" id="A0A6P2D4U5"/>
<keyword evidence="1 4" id="KW-0597">Phosphoprotein</keyword>
<dbReference type="RefSeq" id="WP_162670477.1">
    <property type="nucleotide sequence ID" value="NZ_LR593886.1"/>
</dbReference>
<dbReference type="InterPro" id="IPR011006">
    <property type="entry name" value="CheY-like_superfamily"/>
</dbReference>
<dbReference type="PANTHER" id="PTHR48111:SF40">
    <property type="entry name" value="PHOSPHATE REGULON TRANSCRIPTIONAL REGULATORY PROTEIN PHOB"/>
    <property type="match status" value="1"/>
</dbReference>
<dbReference type="Pfam" id="PF00072">
    <property type="entry name" value="Response_reg"/>
    <property type="match status" value="1"/>
</dbReference>
<name>A0A6P2D4U5_9BACT</name>
<keyword evidence="2" id="KW-0902">Two-component regulatory system</keyword>
<dbReference type="Proteomes" id="UP000464178">
    <property type="component" value="Chromosome"/>
</dbReference>
<evidence type="ECO:0000256" key="2">
    <source>
        <dbReference type="ARBA" id="ARBA00023012"/>
    </source>
</evidence>
<dbReference type="PROSITE" id="PS50110">
    <property type="entry name" value="RESPONSE_REGULATORY"/>
    <property type="match status" value="1"/>
</dbReference>
<dbReference type="GO" id="GO:0006355">
    <property type="term" value="P:regulation of DNA-templated transcription"/>
    <property type="evidence" value="ECO:0007669"/>
    <property type="project" value="TreeGrafter"/>
</dbReference>
<keyword evidence="6" id="KW-0808">Transferase</keyword>
<dbReference type="GO" id="GO:0000156">
    <property type="term" value="F:phosphorelay response regulator activity"/>
    <property type="evidence" value="ECO:0007669"/>
    <property type="project" value="TreeGrafter"/>
</dbReference>
<dbReference type="SMART" id="SM00448">
    <property type="entry name" value="REC"/>
    <property type="match status" value="1"/>
</dbReference>
<dbReference type="PANTHER" id="PTHR48111">
    <property type="entry name" value="REGULATOR OF RPOS"/>
    <property type="match status" value="1"/>
</dbReference>
<feature type="domain" description="Response regulatory" evidence="5">
    <location>
        <begin position="10"/>
        <end position="126"/>
    </location>
</feature>
<dbReference type="KEGG" id="gms:SOIL9_15650"/>
<dbReference type="GO" id="GO:0000976">
    <property type="term" value="F:transcription cis-regulatory region binding"/>
    <property type="evidence" value="ECO:0007669"/>
    <property type="project" value="TreeGrafter"/>
</dbReference>
<dbReference type="InterPro" id="IPR001789">
    <property type="entry name" value="Sig_transdc_resp-reg_receiver"/>
</dbReference>
<dbReference type="CDD" id="cd17580">
    <property type="entry name" value="REC_2_DhkD-like"/>
    <property type="match status" value="1"/>
</dbReference>
<evidence type="ECO:0000313" key="7">
    <source>
        <dbReference type="Proteomes" id="UP000464178"/>
    </source>
</evidence>
<keyword evidence="7" id="KW-1185">Reference proteome</keyword>
<protein>
    <recommendedName>
        <fullName evidence="5">Response regulatory domain-containing protein</fullName>
    </recommendedName>
</protein>
<reference evidence="6 7" key="1">
    <citation type="submission" date="2019-05" db="EMBL/GenBank/DDBJ databases">
        <authorList>
            <consortium name="Science for Life Laboratories"/>
        </authorList>
    </citation>
    <scope>NUCLEOTIDE SEQUENCE [LARGE SCALE GENOMIC DNA]</scope>
    <source>
        <strain evidence="6">Soil9</strain>
    </source>
</reference>
<evidence type="ECO:0000259" key="5">
    <source>
        <dbReference type="PROSITE" id="PS50110"/>
    </source>
</evidence>
<evidence type="ECO:0000256" key="4">
    <source>
        <dbReference type="PROSITE-ProRule" id="PRU00169"/>
    </source>
</evidence>
<keyword evidence="3" id="KW-0238">DNA-binding</keyword>
<dbReference type="GO" id="GO:0008168">
    <property type="term" value="F:methyltransferase activity"/>
    <property type="evidence" value="ECO:0007669"/>
    <property type="project" value="UniProtKB-KW"/>
</dbReference>
<dbReference type="SUPFAM" id="SSF52172">
    <property type="entry name" value="CheY-like"/>
    <property type="match status" value="1"/>
</dbReference>
<keyword evidence="6" id="KW-0418">Kinase</keyword>
<evidence type="ECO:0000256" key="3">
    <source>
        <dbReference type="ARBA" id="ARBA00023125"/>
    </source>
</evidence>
<dbReference type="GO" id="GO:0032993">
    <property type="term" value="C:protein-DNA complex"/>
    <property type="evidence" value="ECO:0007669"/>
    <property type="project" value="TreeGrafter"/>
</dbReference>
<keyword evidence="6" id="KW-0489">Methyltransferase</keyword>
<dbReference type="InterPro" id="IPR039420">
    <property type="entry name" value="WalR-like"/>
</dbReference>
<organism evidence="6 7">
    <name type="scientific">Gemmata massiliana</name>
    <dbReference type="NCBI Taxonomy" id="1210884"/>
    <lineage>
        <taxon>Bacteria</taxon>
        <taxon>Pseudomonadati</taxon>
        <taxon>Planctomycetota</taxon>
        <taxon>Planctomycetia</taxon>
        <taxon>Gemmatales</taxon>
        <taxon>Gemmataceae</taxon>
        <taxon>Gemmata</taxon>
    </lineage>
</organism>
<dbReference type="GO" id="GO:0032259">
    <property type="term" value="P:methylation"/>
    <property type="evidence" value="ECO:0007669"/>
    <property type="project" value="UniProtKB-KW"/>
</dbReference>
<accession>A0A6P2D4U5</accession>
<feature type="modified residue" description="4-aspartylphosphate" evidence="4">
    <location>
        <position position="59"/>
    </location>
</feature>
<dbReference type="Gene3D" id="3.40.50.2300">
    <property type="match status" value="1"/>
</dbReference>
<evidence type="ECO:0000313" key="6">
    <source>
        <dbReference type="EMBL" id="VTR96149.1"/>
    </source>
</evidence>
<sequence>MSDSPRSPLSVLFIDDLPDVAESVADLLTVCGHKVRTASCGTDALYAARLEAPDVVLLDIGLPGMSGWDVARRLRAQSTGKQPVLVAITGYGTDRDRVCSADAGIDLHLVKPADPSQLTALLARVRGWLRPENPKGNVRTSAEAA</sequence>
<proteinExistence type="predicted"/>